<dbReference type="Pfam" id="PF00999">
    <property type="entry name" value="Na_H_Exchanger"/>
    <property type="match status" value="1"/>
</dbReference>
<evidence type="ECO:0000256" key="5">
    <source>
        <dbReference type="ARBA" id="ARBA00022989"/>
    </source>
</evidence>
<dbReference type="InterPro" id="IPR006153">
    <property type="entry name" value="Cation/H_exchanger_TM"/>
</dbReference>
<keyword evidence="4 8" id="KW-0812">Transmembrane</keyword>
<proteinExistence type="predicted"/>
<dbReference type="InterPro" id="IPR006016">
    <property type="entry name" value="UspA"/>
</dbReference>
<comment type="caution">
    <text evidence="11">The sequence shown here is derived from an EMBL/GenBank/DDBJ whole genome shotgun (WGS) entry which is preliminary data.</text>
</comment>
<comment type="subcellular location">
    <subcellularLocation>
        <location evidence="1">Membrane</location>
        <topology evidence="1">Multi-pass membrane protein</topology>
    </subcellularLocation>
</comment>
<feature type="transmembrane region" description="Helical" evidence="8">
    <location>
        <begin position="218"/>
        <end position="236"/>
    </location>
</feature>
<dbReference type="Pfam" id="PF00582">
    <property type="entry name" value="Usp"/>
    <property type="match status" value="1"/>
</dbReference>
<dbReference type="RefSeq" id="WP_133598137.1">
    <property type="nucleotide sequence ID" value="NZ_SNYL01000011.1"/>
</dbReference>
<feature type="transmembrane region" description="Helical" evidence="8">
    <location>
        <begin position="150"/>
        <end position="171"/>
    </location>
</feature>
<feature type="transmembrane region" description="Helical" evidence="8">
    <location>
        <begin position="36"/>
        <end position="54"/>
    </location>
</feature>
<dbReference type="GO" id="GO:0015297">
    <property type="term" value="F:antiporter activity"/>
    <property type="evidence" value="ECO:0007669"/>
    <property type="project" value="UniProtKB-KW"/>
</dbReference>
<keyword evidence="6" id="KW-0406">Ion transport</keyword>
<dbReference type="GO" id="GO:0016020">
    <property type="term" value="C:membrane"/>
    <property type="evidence" value="ECO:0007669"/>
    <property type="project" value="UniProtKB-SubCell"/>
</dbReference>
<feature type="transmembrane region" description="Helical" evidence="8">
    <location>
        <begin position="60"/>
        <end position="79"/>
    </location>
</feature>
<dbReference type="InterPro" id="IPR038770">
    <property type="entry name" value="Na+/solute_symporter_sf"/>
</dbReference>
<keyword evidence="7 8" id="KW-0472">Membrane</keyword>
<evidence type="ECO:0000256" key="2">
    <source>
        <dbReference type="ARBA" id="ARBA00022448"/>
    </source>
</evidence>
<dbReference type="Gene3D" id="1.20.1530.20">
    <property type="match status" value="1"/>
</dbReference>
<evidence type="ECO:0000256" key="1">
    <source>
        <dbReference type="ARBA" id="ARBA00004141"/>
    </source>
</evidence>
<feature type="transmembrane region" description="Helical" evidence="8">
    <location>
        <begin position="12"/>
        <end position="29"/>
    </location>
</feature>
<evidence type="ECO:0000256" key="3">
    <source>
        <dbReference type="ARBA" id="ARBA00022449"/>
    </source>
</evidence>
<dbReference type="EMBL" id="SNYL01000011">
    <property type="protein sequence ID" value="TDQ41773.1"/>
    <property type="molecule type" value="Genomic_DNA"/>
</dbReference>
<evidence type="ECO:0000256" key="6">
    <source>
        <dbReference type="ARBA" id="ARBA00023065"/>
    </source>
</evidence>
<keyword evidence="2" id="KW-0813">Transport</keyword>
<feature type="transmembrane region" description="Helical" evidence="8">
    <location>
        <begin position="91"/>
        <end position="114"/>
    </location>
</feature>
<name>A0A4R6U9U4_9BURK</name>
<keyword evidence="12" id="KW-1185">Reference proteome</keyword>
<evidence type="ECO:0000259" key="9">
    <source>
        <dbReference type="Pfam" id="PF00582"/>
    </source>
</evidence>
<feature type="transmembrane region" description="Helical" evidence="8">
    <location>
        <begin position="269"/>
        <end position="287"/>
    </location>
</feature>
<evidence type="ECO:0000259" key="10">
    <source>
        <dbReference type="Pfam" id="PF00999"/>
    </source>
</evidence>
<dbReference type="AlphaFoldDB" id="A0A4R6U9U4"/>
<feature type="transmembrane region" description="Helical" evidence="8">
    <location>
        <begin position="183"/>
        <end position="206"/>
    </location>
</feature>
<feature type="domain" description="Cation/H+ exchanger transmembrane" evidence="10">
    <location>
        <begin position="19"/>
        <end position="378"/>
    </location>
</feature>
<dbReference type="GO" id="GO:1902600">
    <property type="term" value="P:proton transmembrane transport"/>
    <property type="evidence" value="ECO:0007669"/>
    <property type="project" value="InterPro"/>
</dbReference>
<sequence length="683" mass="73946">MLDVLQISDPVAVFALVAFLILLAPIVMGRWQLPGTIGLLLAGAVLGPNGLGVLARDQSFVLFGTVGLLYIMFTAALEIDMVVLKRSKFHSIVFGLCTFAIPQGLGTLVGHYVLGFSWPAAILLASLFASHTLLAYPIASRLGIARNTAVTTAVGGTIITDTLALLVLAVIAGLTRGEVDEYFWYRLGASLGLYVFAILYGLPKLARWFFRHVGRDGVTEFVFVLAVVFGCASLSHAAGSEPIVGAFLAGLALNRLIPHNSTLMNRIQFTGEAIFVPFFLLSVGMLLDVRVFLADGRALLITTAMVATVTVSKWLAARLSSLLLGYSPAQARVVFGLSVAQAAATLAATVVGYEIGLFDDAVVNGAIVMILVTCVIAPWQVDRYGRLVAQDSADAPVLAPTERQRILTALSERSPSRHLLDLALMLRKPDHEQPIYPITVVQDNGNTTPQVAGAEQVLSDAVSYLSQAEVPASPLTRIDLNLASGILKARRELNATEVVMGWSEQSRAPEFFFGSLMENLLRDRDFSLVVLRPREPLNTTRRLLLAIPPEADLEPGFQAGVGLIKRLSHQLSAPVMVLTEEEGAQRIFKRLRAIKPDCDLVPGKLPRWAGLRRVLQEHYRDGDLIVLLGARQGGLAWKPVMTRLPEDLADTFPKANLLVVYAGEPDRENTLSIVNPEPATRMA</sequence>
<dbReference type="SUPFAM" id="SSF52402">
    <property type="entry name" value="Adenine nucleotide alpha hydrolases-like"/>
    <property type="match status" value="1"/>
</dbReference>
<dbReference type="Proteomes" id="UP000295510">
    <property type="component" value="Unassembled WGS sequence"/>
</dbReference>
<evidence type="ECO:0000256" key="7">
    <source>
        <dbReference type="ARBA" id="ARBA00023136"/>
    </source>
</evidence>
<feature type="domain" description="UspA" evidence="9">
    <location>
        <begin position="403"/>
        <end position="532"/>
    </location>
</feature>
<evidence type="ECO:0000256" key="8">
    <source>
        <dbReference type="SAM" id="Phobius"/>
    </source>
</evidence>
<protein>
    <submittedName>
        <fullName evidence="11">Transporter (CPA2 family)</fullName>
    </submittedName>
</protein>
<evidence type="ECO:0000256" key="4">
    <source>
        <dbReference type="ARBA" id="ARBA00022692"/>
    </source>
</evidence>
<dbReference type="OrthoDB" id="9793589at2"/>
<feature type="transmembrane region" description="Helical" evidence="8">
    <location>
        <begin position="299"/>
        <end position="321"/>
    </location>
</feature>
<feature type="transmembrane region" description="Helical" evidence="8">
    <location>
        <begin position="120"/>
        <end position="138"/>
    </location>
</feature>
<keyword evidence="3" id="KW-0050">Antiport</keyword>
<feature type="transmembrane region" description="Helical" evidence="8">
    <location>
        <begin position="333"/>
        <end position="355"/>
    </location>
</feature>
<feature type="transmembrane region" description="Helical" evidence="8">
    <location>
        <begin position="361"/>
        <end position="379"/>
    </location>
</feature>
<dbReference type="PANTHER" id="PTHR43562:SF4">
    <property type="entry name" value="NA(+)_H(+) ANTIPORTER NHAS5"/>
    <property type="match status" value="1"/>
</dbReference>
<organism evidence="11 12">
    <name type="scientific">Tepidicella xavieri</name>
    <dbReference type="NCBI Taxonomy" id="360241"/>
    <lineage>
        <taxon>Bacteria</taxon>
        <taxon>Pseudomonadati</taxon>
        <taxon>Pseudomonadota</taxon>
        <taxon>Betaproteobacteria</taxon>
        <taxon>Burkholderiales</taxon>
        <taxon>Tepidicella</taxon>
    </lineage>
</organism>
<accession>A0A4R6U9U4</accession>
<evidence type="ECO:0000313" key="11">
    <source>
        <dbReference type="EMBL" id="TDQ41773.1"/>
    </source>
</evidence>
<reference evidence="11 12" key="1">
    <citation type="submission" date="2019-03" db="EMBL/GenBank/DDBJ databases">
        <title>Genomic Encyclopedia of Type Strains, Phase IV (KMG-IV): sequencing the most valuable type-strain genomes for metagenomic binning, comparative biology and taxonomic classification.</title>
        <authorList>
            <person name="Goeker M."/>
        </authorList>
    </citation>
    <scope>NUCLEOTIDE SEQUENCE [LARGE SCALE GENOMIC DNA]</scope>
    <source>
        <strain evidence="11 12">DSM 19605</strain>
    </source>
</reference>
<evidence type="ECO:0000313" key="12">
    <source>
        <dbReference type="Proteomes" id="UP000295510"/>
    </source>
</evidence>
<keyword evidence="5 8" id="KW-1133">Transmembrane helix</keyword>
<dbReference type="Gene3D" id="3.40.50.12370">
    <property type="match status" value="1"/>
</dbReference>
<gene>
    <name evidence="11" type="ORF">DFR43_11127</name>
</gene>
<dbReference type="PANTHER" id="PTHR43562">
    <property type="entry name" value="NAPA-TYPE SODIUM/HYDROGEN ANTIPORTER"/>
    <property type="match status" value="1"/>
</dbReference>